<accession>A0ACB8BB51</accession>
<comment type="caution">
    <text evidence="1">The sequence shown here is derived from an EMBL/GenBank/DDBJ whole genome shotgun (WGS) entry which is preliminary data.</text>
</comment>
<proteinExistence type="predicted"/>
<sequence length="539" mass="59401">MTIPSQGSLEAQDIEVATTALQSQPDNKTRRYDRQLRLWAATGQSALESSRVLVISGSATSTSILKNLVLPGIGHFTILDHESVSPADAGNNFFLEGLRSIGKPRADEAVRLLSELNDGVEGKADKRTLESILESEPEWLTSFTLVIAHNIHPLLLGKLSSLLWNDSTYPPLMVVRSAGFLAEFFIQFHEHTIIESHSETAPSLRIDKPFPALREHALSLDFATMDPTEHGHIPYVVILVRVLEDWKKAHDGNPPKTYDEKKEFKKGILALKLKPDEENFDEAEAQAYRCFTETKVPSEISALFEDPVISPESLSQNPSPFFHLLSALKEFTIQSESHTLPLTSTLPDMKSDTKSYIHLQRLYKLRAEEEKQAFKSYVRAPVDDALVDSFVKNAHALQVLRGEQWGAFDADKKALGSPIEVSFGTATALLVTPKGLLIHLSLSALSSLNTREPGVLLTVEALRAEVQAIIGEGVVLPDELEEVIGELVRAPTAELPNTAAFLGGMVAQEAIKMITKQYIPVKGYCVVDLIETWTGVVNA</sequence>
<keyword evidence="2" id="KW-1185">Reference proteome</keyword>
<gene>
    <name evidence="1" type="ORF">BV22DRAFT_1130938</name>
</gene>
<dbReference type="EMBL" id="MU266464">
    <property type="protein sequence ID" value="KAH7923031.1"/>
    <property type="molecule type" value="Genomic_DNA"/>
</dbReference>
<reference evidence="1" key="1">
    <citation type="journal article" date="2021" name="New Phytol.">
        <title>Evolutionary innovations through gain and loss of genes in the ectomycorrhizal Boletales.</title>
        <authorList>
            <person name="Wu G."/>
            <person name="Miyauchi S."/>
            <person name="Morin E."/>
            <person name="Kuo A."/>
            <person name="Drula E."/>
            <person name="Varga T."/>
            <person name="Kohler A."/>
            <person name="Feng B."/>
            <person name="Cao Y."/>
            <person name="Lipzen A."/>
            <person name="Daum C."/>
            <person name="Hundley H."/>
            <person name="Pangilinan J."/>
            <person name="Johnson J."/>
            <person name="Barry K."/>
            <person name="LaButti K."/>
            <person name="Ng V."/>
            <person name="Ahrendt S."/>
            <person name="Min B."/>
            <person name="Choi I.G."/>
            <person name="Park H."/>
            <person name="Plett J.M."/>
            <person name="Magnuson J."/>
            <person name="Spatafora J.W."/>
            <person name="Nagy L.G."/>
            <person name="Henrissat B."/>
            <person name="Grigoriev I.V."/>
            <person name="Yang Z.L."/>
            <person name="Xu J."/>
            <person name="Martin F.M."/>
        </authorList>
    </citation>
    <scope>NUCLEOTIDE SEQUENCE</scope>
    <source>
        <strain evidence="1">KUC20120723A-06</strain>
    </source>
</reference>
<protein>
    <submittedName>
        <fullName evidence="1">Uncharacterized protein</fullName>
    </submittedName>
</protein>
<organism evidence="1 2">
    <name type="scientific">Leucogyrophana mollusca</name>
    <dbReference type="NCBI Taxonomy" id="85980"/>
    <lineage>
        <taxon>Eukaryota</taxon>
        <taxon>Fungi</taxon>
        <taxon>Dikarya</taxon>
        <taxon>Basidiomycota</taxon>
        <taxon>Agaricomycotina</taxon>
        <taxon>Agaricomycetes</taxon>
        <taxon>Agaricomycetidae</taxon>
        <taxon>Boletales</taxon>
        <taxon>Boletales incertae sedis</taxon>
        <taxon>Leucogyrophana</taxon>
    </lineage>
</organism>
<evidence type="ECO:0000313" key="2">
    <source>
        <dbReference type="Proteomes" id="UP000790709"/>
    </source>
</evidence>
<dbReference type="Proteomes" id="UP000790709">
    <property type="component" value="Unassembled WGS sequence"/>
</dbReference>
<name>A0ACB8BB51_9AGAM</name>
<evidence type="ECO:0000313" key="1">
    <source>
        <dbReference type="EMBL" id="KAH7923031.1"/>
    </source>
</evidence>